<accession>A0ABM8A914</accession>
<evidence type="ECO:0000256" key="3">
    <source>
        <dbReference type="SAM" id="MobiDB-lite"/>
    </source>
</evidence>
<keyword evidence="1" id="KW-0808">Transferase</keyword>
<dbReference type="SMART" id="SM00563">
    <property type="entry name" value="PlsC"/>
    <property type="match status" value="1"/>
</dbReference>
<evidence type="ECO:0000313" key="6">
    <source>
        <dbReference type="Proteomes" id="UP001064971"/>
    </source>
</evidence>
<reference evidence="5" key="1">
    <citation type="submission" date="2022-07" db="EMBL/GenBank/DDBJ databases">
        <title>Complete Genome Sequence of the Radioresistant Bacterium Deinococcus aetherius ST0316, Isolated from the Air Dust collected in Lower Stratosphere above Japan.</title>
        <authorList>
            <person name="Satoh K."/>
            <person name="Hagiwara K."/>
            <person name="Katsumata K."/>
            <person name="Kubo A."/>
            <person name="Yokobori S."/>
            <person name="Yamagishi A."/>
            <person name="Oono Y."/>
            <person name="Narumi I."/>
        </authorList>
    </citation>
    <scope>NUCLEOTIDE SEQUENCE</scope>
    <source>
        <strain evidence="5">ST0316</strain>
    </source>
</reference>
<keyword evidence="2" id="KW-0012">Acyltransferase</keyword>
<dbReference type="Proteomes" id="UP001064971">
    <property type="component" value="Chromosome"/>
</dbReference>
<dbReference type="CDD" id="cd07989">
    <property type="entry name" value="LPLAT_AGPAT-like"/>
    <property type="match status" value="1"/>
</dbReference>
<name>A0ABM8A914_9DEIO</name>
<evidence type="ECO:0000313" key="5">
    <source>
        <dbReference type="EMBL" id="BDP40195.1"/>
    </source>
</evidence>
<proteinExistence type="predicted"/>
<evidence type="ECO:0000256" key="2">
    <source>
        <dbReference type="ARBA" id="ARBA00023315"/>
    </source>
</evidence>
<gene>
    <name evidence="5" type="ORF">DAETH_01640</name>
</gene>
<sequence length="299" mass="32786">MTGSVPPDSPPPPRLRLRPETPEGWVRLHLAGRPLLARLARTLAALPVDLTPAERTARQREASGALLGHLGVRLDVGGLEHARGGPFVVVALHESLLDVPVLLTLPLRLRFAARDEIFTWPLVGPAVTRLGHLSITPERGAAAYRHLLRAGRAVLAGGESLGLFPQGSVLGLETDFQRGAFTLARHLRAPLLPVVLTGGHRIWEHPFAPTLRYGQRVGLRVLPPVPVAEVLAVLPDILRARVQREMKRAALSGDLPPPRRYDPERDGYWDGYRFDIDPAFPELRGQIEARRLHLSGETG</sequence>
<dbReference type="Pfam" id="PF01553">
    <property type="entry name" value="Acyltransferase"/>
    <property type="match status" value="1"/>
</dbReference>
<feature type="domain" description="Phospholipid/glycerol acyltransferase" evidence="4">
    <location>
        <begin position="87"/>
        <end position="199"/>
    </location>
</feature>
<protein>
    <recommendedName>
        <fullName evidence="4">Phospholipid/glycerol acyltransferase domain-containing protein</fullName>
    </recommendedName>
</protein>
<evidence type="ECO:0000256" key="1">
    <source>
        <dbReference type="ARBA" id="ARBA00022679"/>
    </source>
</evidence>
<dbReference type="RefSeq" id="WP_264776075.1">
    <property type="nucleotide sequence ID" value="NZ_AP026560.1"/>
</dbReference>
<dbReference type="PANTHER" id="PTHR10434">
    <property type="entry name" value="1-ACYL-SN-GLYCEROL-3-PHOSPHATE ACYLTRANSFERASE"/>
    <property type="match status" value="1"/>
</dbReference>
<feature type="region of interest" description="Disordered" evidence="3">
    <location>
        <begin position="1"/>
        <end position="20"/>
    </location>
</feature>
<dbReference type="InterPro" id="IPR002123">
    <property type="entry name" value="Plipid/glycerol_acylTrfase"/>
</dbReference>
<dbReference type="PANTHER" id="PTHR10434:SF66">
    <property type="entry name" value="PHOSPHOLIPID_GLYCEROL ACYLTRANSFERASE DOMAIN-CONTAINING PROTEIN"/>
    <property type="match status" value="1"/>
</dbReference>
<keyword evidence="6" id="KW-1185">Reference proteome</keyword>
<evidence type="ECO:0000259" key="4">
    <source>
        <dbReference type="SMART" id="SM00563"/>
    </source>
</evidence>
<dbReference type="SUPFAM" id="SSF69593">
    <property type="entry name" value="Glycerol-3-phosphate (1)-acyltransferase"/>
    <property type="match status" value="1"/>
</dbReference>
<dbReference type="EMBL" id="AP026560">
    <property type="protein sequence ID" value="BDP40195.1"/>
    <property type="molecule type" value="Genomic_DNA"/>
</dbReference>
<organism evidence="5 6">
    <name type="scientific">Deinococcus aetherius</name>
    <dbReference type="NCBI Taxonomy" id="200252"/>
    <lineage>
        <taxon>Bacteria</taxon>
        <taxon>Thermotogati</taxon>
        <taxon>Deinococcota</taxon>
        <taxon>Deinococci</taxon>
        <taxon>Deinococcales</taxon>
        <taxon>Deinococcaceae</taxon>
        <taxon>Deinococcus</taxon>
    </lineage>
</organism>